<keyword evidence="3" id="KW-1185">Reference proteome</keyword>
<feature type="compositionally biased region" description="Acidic residues" evidence="1">
    <location>
        <begin position="311"/>
        <end position="320"/>
    </location>
</feature>
<feature type="region of interest" description="Disordered" evidence="1">
    <location>
        <begin position="252"/>
        <end position="355"/>
    </location>
</feature>
<dbReference type="EMBL" id="JAULUE010000065">
    <property type="protein sequence ID" value="KAK5931539.1"/>
    <property type="molecule type" value="Genomic_DNA"/>
</dbReference>
<feature type="compositionally biased region" description="Basic and acidic residues" evidence="1">
    <location>
        <begin position="522"/>
        <end position="570"/>
    </location>
</feature>
<comment type="caution">
    <text evidence="2">The sequence shown here is derived from an EMBL/GenBank/DDBJ whole genome shotgun (WGS) entry which is preliminary data.</text>
</comment>
<feature type="region of interest" description="Disordered" evidence="1">
    <location>
        <begin position="462"/>
        <end position="618"/>
    </location>
</feature>
<feature type="compositionally biased region" description="Basic and acidic residues" evidence="1">
    <location>
        <begin position="784"/>
        <end position="793"/>
    </location>
</feature>
<accession>A0AAN8I4I1</accession>
<feature type="region of interest" description="Disordered" evidence="1">
    <location>
        <begin position="648"/>
        <end position="793"/>
    </location>
</feature>
<feature type="region of interest" description="Disordered" evidence="1">
    <location>
        <begin position="146"/>
        <end position="171"/>
    </location>
</feature>
<evidence type="ECO:0000256" key="1">
    <source>
        <dbReference type="SAM" id="MobiDB-lite"/>
    </source>
</evidence>
<sequence>MAGVIRPVVCEQEAAQRLAELTNSFSKAALVDVIKHWESKYELLDKYSKDLAAKNQHWEASWPYHQKMVITRIEQREVLIKGLTQANQTLGQENAGFVKVVKVWQEVVQQRDAEIMGLRQEKASLAHSLSVSTNWQEKYNALAESSKSLEENKPCPESKMATHVDSVEEDNNSLAQKVRREMADKRQSWASLSKLIKETFQKIEDKKSHLEEMSTKDLAEKQEILEEEVKVEHILEAKSLQDPAEEQHQLETGMVTEVQQMEEQEEKSTEEQSTQDLVETPEVDDEEEESTQDLVETPEEESTQDLVETPVVDDEEEESTQDLVETPGWRKKRKNQKSSPTSRRPRQQRSSCRKRELSLVAAVAIKDQRCETTEVEKKEPEEFSFSKKTEEVVLQKEKSRKKKRVKDIKLQEKLPEAQAETWLALDEELINPEESIHDLAVETPNCWESNFRPIWMKVKPTEDSLANRDQLRDTTEVKDEEKEPEQLPEVSIWELPAGEAGLQGTGSGEERKRSWAAVVANKDQRCRTREKKVEEEVKDPEEVSESKAEAGEEVLLKEKSRKEKKQERKGVKALKVAQMGIIVKEMDNPDNRGQSCETSEVTEERKEVEQFPDLPNTEAGEVALQKMEMGEVTKRSWAAVLKDQSCRVREKKVEGEVKDPEEGSDLKQTEAVEVKDPEEGSDLKQTEAVEGEVKDPEEGSDLKQTEAVEGEVKDPEEGSDLKQTEAVEGEVKDPEEGSDLKQTEAVEGEVKDPEEWSELKQTPVEGRVRIPRKKSRKEKKKEKKREEYNRGHC</sequence>
<feature type="compositionally biased region" description="Basic residues" evidence="1">
    <location>
        <begin position="769"/>
        <end position="783"/>
    </location>
</feature>
<reference evidence="2 3" key="1">
    <citation type="journal article" date="2023" name="Mol. Biol. Evol.">
        <title>Genomics of Secondarily Temperate Adaptation in the Only Non-Antarctic Icefish.</title>
        <authorList>
            <person name="Rivera-Colon A.G."/>
            <person name="Rayamajhi N."/>
            <person name="Minhas B.F."/>
            <person name="Madrigal G."/>
            <person name="Bilyk K.T."/>
            <person name="Yoon V."/>
            <person name="Hune M."/>
            <person name="Gregory S."/>
            <person name="Cheng C.H.C."/>
            <person name="Catchen J.M."/>
        </authorList>
    </citation>
    <scope>NUCLEOTIDE SEQUENCE [LARGE SCALE GENOMIC DNA]</scope>
    <source>
        <strain evidence="2">JC2023a</strain>
    </source>
</reference>
<dbReference type="AlphaFoldDB" id="A0AAN8I4I1"/>
<dbReference type="Gene3D" id="3.90.1290.10">
    <property type="entry name" value="Plakin repeat"/>
    <property type="match status" value="1"/>
</dbReference>
<feature type="compositionally biased region" description="Basic and acidic residues" evidence="1">
    <location>
        <begin position="147"/>
        <end position="166"/>
    </location>
</feature>
<dbReference type="InterPro" id="IPR035915">
    <property type="entry name" value="Plakin_repeat_sf"/>
</dbReference>
<organism evidence="2 3">
    <name type="scientific">Champsocephalus esox</name>
    <name type="common">pike icefish</name>
    <dbReference type="NCBI Taxonomy" id="159716"/>
    <lineage>
        <taxon>Eukaryota</taxon>
        <taxon>Metazoa</taxon>
        <taxon>Chordata</taxon>
        <taxon>Craniata</taxon>
        <taxon>Vertebrata</taxon>
        <taxon>Euteleostomi</taxon>
        <taxon>Actinopterygii</taxon>
        <taxon>Neopterygii</taxon>
        <taxon>Teleostei</taxon>
        <taxon>Neoteleostei</taxon>
        <taxon>Acanthomorphata</taxon>
        <taxon>Eupercaria</taxon>
        <taxon>Perciformes</taxon>
        <taxon>Notothenioidei</taxon>
        <taxon>Channichthyidae</taxon>
        <taxon>Champsocephalus</taxon>
    </lineage>
</organism>
<evidence type="ECO:0000313" key="3">
    <source>
        <dbReference type="Proteomes" id="UP001335648"/>
    </source>
</evidence>
<feature type="compositionally biased region" description="Acidic residues" evidence="1">
    <location>
        <begin position="279"/>
        <end position="303"/>
    </location>
</feature>
<dbReference type="Proteomes" id="UP001335648">
    <property type="component" value="Unassembled WGS sequence"/>
</dbReference>
<name>A0AAN8I4I1_9TELE</name>
<evidence type="ECO:0000313" key="2">
    <source>
        <dbReference type="EMBL" id="KAK5931539.1"/>
    </source>
</evidence>
<feature type="compositionally biased region" description="Basic and acidic residues" evidence="1">
    <location>
        <begin position="648"/>
        <end position="758"/>
    </location>
</feature>
<gene>
    <name evidence="2" type="ORF">CesoFtcFv8_000164</name>
</gene>
<feature type="compositionally biased region" description="Basic and acidic residues" evidence="1">
    <location>
        <begin position="462"/>
        <end position="485"/>
    </location>
</feature>
<dbReference type="SUPFAM" id="SSF75399">
    <property type="entry name" value="Plakin repeat"/>
    <property type="match status" value="1"/>
</dbReference>
<protein>
    <submittedName>
        <fullName evidence="2">Uncharacterized protein</fullName>
    </submittedName>
</protein>
<proteinExistence type="predicted"/>